<dbReference type="Proteomes" id="UP000297475">
    <property type="component" value="Unassembled WGS sequence"/>
</dbReference>
<dbReference type="RefSeq" id="WP_135481819.1">
    <property type="nucleotide sequence ID" value="NZ_SRMF01000001.1"/>
</dbReference>
<comment type="caution">
    <text evidence="1">The sequence shown here is derived from an EMBL/GenBank/DDBJ whole genome shotgun (WGS) entry which is preliminary data.</text>
</comment>
<proteinExistence type="predicted"/>
<dbReference type="AlphaFoldDB" id="A0A4Z0WKS3"/>
<evidence type="ECO:0000313" key="1">
    <source>
        <dbReference type="EMBL" id="TGG95835.1"/>
    </source>
</evidence>
<organism evidence="1 2">
    <name type="scientific">Natronospirillum operosum</name>
    <dbReference type="NCBI Taxonomy" id="2759953"/>
    <lineage>
        <taxon>Bacteria</taxon>
        <taxon>Pseudomonadati</taxon>
        <taxon>Pseudomonadota</taxon>
        <taxon>Gammaproteobacteria</taxon>
        <taxon>Oceanospirillales</taxon>
        <taxon>Natronospirillaceae</taxon>
        <taxon>Natronospirillum</taxon>
    </lineage>
</organism>
<dbReference type="PROSITE" id="PS51257">
    <property type="entry name" value="PROKAR_LIPOPROTEIN"/>
    <property type="match status" value="1"/>
</dbReference>
<name>A0A4Z0WKS3_9GAMM</name>
<accession>A0A4Z0WKS3</accession>
<keyword evidence="2" id="KW-1185">Reference proteome</keyword>
<gene>
    <name evidence="1" type="ORF">E4656_05370</name>
</gene>
<reference evidence="1 2" key="1">
    <citation type="submission" date="2019-04" db="EMBL/GenBank/DDBJ databases">
        <title>Natronospirillum operosus gen. nov., sp. nov., a haloalkaliphilic satellite isolated from decaying biomass of laboratory culture of cyanobacterium Geitlerinema sp. and proposal of Natronospirillaceae fam. nov. and Saccharospirillaceae fam. nov.</title>
        <authorList>
            <person name="Kevbrin V."/>
            <person name="Boltyanskaya Y."/>
            <person name="Koziaeva V."/>
            <person name="Grouzdev D.S."/>
            <person name="Park M."/>
            <person name="Cho J."/>
        </authorList>
    </citation>
    <scope>NUCLEOTIDE SEQUENCE [LARGE SCALE GENOMIC DNA]</scope>
    <source>
        <strain evidence="1 2">G-116</strain>
    </source>
</reference>
<sequence length="472" mass="53043">MNLSDRPLWLLPLLLITGCASLTTPDFGSELALCQEQLLARPGDGDITRDSSVYRPAEQPYFGISRVNAAFAVDSLDGTAFAEWKTRVVQDSWQELAAHQQRTLGTEMTSSRSCLVALAQTTPQADWAAYADSARDHDLYRDWQRWVGLYPLTSLVVSSRIRSAQADWRRDYGGPFAADGHIYHPATEHQTDPDTVRDWLQQAYDNSPLDLPHLPTEQLQALQQQHAPAFKVLQDSAADQLGSVTAMDGEPSFTTEPAVAYIDHGYTRFEGQWLLQLSYTLWFSERPKGHALDIYGGPWNGITWRVTLDTAGQPLWFDAIHNCGCYHQIWVDERHLARDDIGREEPLFLPFDWQGRPRLTLLPGTHYIRRVVDAEQAPEGAITGQSDYELAAYDTLLTLPDQGSADSVPVSMFRPDGLVAGSERLERLLLWPFGVQSPGAMRRNGTHAIAFVGKRHFDDPDLFEQLLEPVRD</sequence>
<evidence type="ECO:0000313" key="2">
    <source>
        <dbReference type="Proteomes" id="UP000297475"/>
    </source>
</evidence>
<dbReference type="OrthoDB" id="5405204at2"/>
<protein>
    <submittedName>
        <fullName evidence="1">Uncharacterized protein</fullName>
    </submittedName>
</protein>
<dbReference type="EMBL" id="SRMF01000001">
    <property type="protein sequence ID" value="TGG95835.1"/>
    <property type="molecule type" value="Genomic_DNA"/>
</dbReference>